<name>A0A1I3R2D9_HALDA</name>
<evidence type="ECO:0000313" key="1">
    <source>
        <dbReference type="EMBL" id="SFJ40200.1"/>
    </source>
</evidence>
<dbReference type="Proteomes" id="UP000183557">
    <property type="component" value="Unassembled WGS sequence"/>
</dbReference>
<dbReference type="AlphaFoldDB" id="A0A1I3R2D9"/>
<dbReference type="EMBL" id="FOSB01000002">
    <property type="protein sequence ID" value="SFJ40200.1"/>
    <property type="molecule type" value="Genomic_DNA"/>
</dbReference>
<reference evidence="2" key="1">
    <citation type="submission" date="2016-10" db="EMBL/GenBank/DDBJ databases">
        <authorList>
            <person name="Varghese N."/>
            <person name="Submissions S."/>
        </authorList>
    </citation>
    <scope>NUCLEOTIDE SEQUENCE [LARGE SCALE GENOMIC DNA]</scope>
    <source>
        <strain evidence="2">CGMCC 1.3704</strain>
    </source>
</reference>
<dbReference type="OrthoDB" id="2970309at2"/>
<gene>
    <name evidence="1" type="ORF">SAMN04487936_10245</name>
</gene>
<sequence length="77" mass="8812">MAFFLTVWKRFLRLSPWKSASLLSVMEKNVGTVLLIQTADEAYYGKIERVWNKEVLIGIGDRIAVLKVKDITNIEGK</sequence>
<keyword evidence="2" id="KW-1185">Reference proteome</keyword>
<accession>A0A1I3R2D9</accession>
<dbReference type="RefSeq" id="WP_075035165.1">
    <property type="nucleotide sequence ID" value="NZ_FOSB01000002.1"/>
</dbReference>
<organism evidence="1 2">
    <name type="scientific">Halobacillus dabanensis</name>
    <dbReference type="NCBI Taxonomy" id="240302"/>
    <lineage>
        <taxon>Bacteria</taxon>
        <taxon>Bacillati</taxon>
        <taxon>Bacillota</taxon>
        <taxon>Bacilli</taxon>
        <taxon>Bacillales</taxon>
        <taxon>Bacillaceae</taxon>
        <taxon>Halobacillus</taxon>
    </lineage>
</organism>
<proteinExistence type="predicted"/>
<protein>
    <submittedName>
        <fullName evidence="1">Uncharacterized protein</fullName>
    </submittedName>
</protein>
<evidence type="ECO:0000313" key="2">
    <source>
        <dbReference type="Proteomes" id="UP000183557"/>
    </source>
</evidence>